<dbReference type="EMBL" id="JABAEW010000034">
    <property type="protein sequence ID" value="NMD87979.1"/>
    <property type="molecule type" value="Genomic_DNA"/>
</dbReference>
<dbReference type="Proteomes" id="UP000576225">
    <property type="component" value="Unassembled WGS sequence"/>
</dbReference>
<reference evidence="2 3" key="1">
    <citation type="submission" date="2020-04" db="EMBL/GenBank/DDBJ databases">
        <authorList>
            <person name="Hitch T.C.A."/>
            <person name="Wylensek D."/>
            <person name="Clavel T."/>
        </authorList>
    </citation>
    <scope>NUCLEOTIDE SEQUENCE [LARGE SCALE GENOMIC DNA]</scope>
    <source>
        <strain evidence="2 3">COR2-253-APC-1A</strain>
    </source>
</reference>
<dbReference type="RefSeq" id="WP_168963248.1">
    <property type="nucleotide sequence ID" value="NZ_CAJKCJ010000045.1"/>
</dbReference>
<protein>
    <submittedName>
        <fullName evidence="2">Type II secretion system protein</fullName>
    </submittedName>
</protein>
<organism evidence="2 3">
    <name type="scientific">Victivallis vadensis</name>
    <dbReference type="NCBI Taxonomy" id="172901"/>
    <lineage>
        <taxon>Bacteria</taxon>
        <taxon>Pseudomonadati</taxon>
        <taxon>Lentisphaerota</taxon>
        <taxon>Lentisphaeria</taxon>
        <taxon>Victivallales</taxon>
        <taxon>Victivallaceae</taxon>
        <taxon>Victivallis</taxon>
    </lineage>
</organism>
<dbReference type="Gene3D" id="3.30.700.10">
    <property type="entry name" value="Glycoprotein, Type 4 Pilin"/>
    <property type="match status" value="1"/>
</dbReference>
<dbReference type="InterPro" id="IPR012902">
    <property type="entry name" value="N_methyl_site"/>
</dbReference>
<name>A0A848B331_9BACT</name>
<dbReference type="PANTHER" id="PTHR30093:SF2">
    <property type="entry name" value="TYPE II SECRETION SYSTEM PROTEIN H"/>
    <property type="match status" value="1"/>
</dbReference>
<dbReference type="NCBIfam" id="TIGR02532">
    <property type="entry name" value="IV_pilin_GFxxxE"/>
    <property type="match status" value="1"/>
</dbReference>
<keyword evidence="1" id="KW-0812">Transmembrane</keyword>
<comment type="caution">
    <text evidence="2">The sequence shown here is derived from an EMBL/GenBank/DDBJ whole genome shotgun (WGS) entry which is preliminary data.</text>
</comment>
<evidence type="ECO:0000313" key="3">
    <source>
        <dbReference type="Proteomes" id="UP000576225"/>
    </source>
</evidence>
<evidence type="ECO:0000313" key="2">
    <source>
        <dbReference type="EMBL" id="NMD87979.1"/>
    </source>
</evidence>
<evidence type="ECO:0000256" key="1">
    <source>
        <dbReference type="SAM" id="Phobius"/>
    </source>
</evidence>
<accession>A0A848B331</accession>
<dbReference type="InterPro" id="IPR045584">
    <property type="entry name" value="Pilin-like"/>
</dbReference>
<proteinExistence type="predicted"/>
<sequence>MNRSRSRADASFRQQKHYFTLIELVVVIAIIAILAGFLLPALNKAREKSREVTCLNNKKQLGLGQQLYAGDSNDYWVISSNNTYFNLLLSGKPDGKKHEYVPWNVMVCPSFSATPQNFRQDWRSPGDSGADAAKAGTIGMWGNYYNLSAGFHTEITGRIFYAIGFDGNICSNGVGRDCFIATKRAKSPSITYVAADSYWSGTQAGFFYIDPRGTSSSRPSVYTIHSGRASLLFLDGHGSLMTPPQIRNNTATSLRQYWDQSQKNIFLN</sequence>
<keyword evidence="1" id="KW-1133">Transmembrane helix</keyword>
<dbReference type="PANTHER" id="PTHR30093">
    <property type="entry name" value="GENERAL SECRETION PATHWAY PROTEIN G"/>
    <property type="match status" value="1"/>
</dbReference>
<dbReference type="SUPFAM" id="SSF54523">
    <property type="entry name" value="Pili subunits"/>
    <property type="match status" value="1"/>
</dbReference>
<gene>
    <name evidence="2" type="ORF">HF882_15430</name>
</gene>
<keyword evidence="1" id="KW-0472">Membrane</keyword>
<dbReference type="AlphaFoldDB" id="A0A848B331"/>
<feature type="transmembrane region" description="Helical" evidence="1">
    <location>
        <begin position="21"/>
        <end position="42"/>
    </location>
</feature>